<dbReference type="RefSeq" id="WP_145179225.1">
    <property type="nucleotide sequence ID" value="NZ_CP037422.1"/>
</dbReference>
<gene>
    <name evidence="1" type="ORF">V202x_48570</name>
</gene>
<dbReference type="EMBL" id="CP037422">
    <property type="protein sequence ID" value="QDU11435.1"/>
    <property type="molecule type" value="Genomic_DNA"/>
</dbReference>
<dbReference type="AlphaFoldDB" id="A0A517X1P9"/>
<sequence>MFYKRFLLLLLFVIGSGVLLTEVSSSSITGEDVSAAEAATILGGATCYDWVSKRCERPNQTTCNRRLCWRWSTENPHGDYHVNGIWCCLNSSTPCDAVSTLRNTCNGS</sequence>
<evidence type="ECO:0000313" key="1">
    <source>
        <dbReference type="EMBL" id="QDU11435.1"/>
    </source>
</evidence>
<evidence type="ECO:0000313" key="2">
    <source>
        <dbReference type="Proteomes" id="UP000318384"/>
    </source>
</evidence>
<name>A0A517X1P9_9PLAN</name>
<organism evidence="1 2">
    <name type="scientific">Gimesia aquarii</name>
    <dbReference type="NCBI Taxonomy" id="2527964"/>
    <lineage>
        <taxon>Bacteria</taxon>
        <taxon>Pseudomonadati</taxon>
        <taxon>Planctomycetota</taxon>
        <taxon>Planctomycetia</taxon>
        <taxon>Planctomycetales</taxon>
        <taxon>Planctomycetaceae</taxon>
        <taxon>Gimesia</taxon>
    </lineage>
</organism>
<reference evidence="1 2" key="1">
    <citation type="submission" date="2019-03" db="EMBL/GenBank/DDBJ databases">
        <title>Deep-cultivation of Planctomycetes and their phenomic and genomic characterization uncovers novel biology.</title>
        <authorList>
            <person name="Wiegand S."/>
            <person name="Jogler M."/>
            <person name="Boedeker C."/>
            <person name="Pinto D."/>
            <person name="Vollmers J."/>
            <person name="Rivas-Marin E."/>
            <person name="Kohn T."/>
            <person name="Peeters S.H."/>
            <person name="Heuer A."/>
            <person name="Rast P."/>
            <person name="Oberbeckmann S."/>
            <person name="Bunk B."/>
            <person name="Jeske O."/>
            <person name="Meyerdierks A."/>
            <person name="Storesund J.E."/>
            <person name="Kallscheuer N."/>
            <person name="Luecker S."/>
            <person name="Lage O.M."/>
            <person name="Pohl T."/>
            <person name="Merkel B.J."/>
            <person name="Hornburger P."/>
            <person name="Mueller R.-W."/>
            <person name="Bruemmer F."/>
            <person name="Labrenz M."/>
            <person name="Spormann A.M."/>
            <person name="Op den Camp H."/>
            <person name="Overmann J."/>
            <person name="Amann R."/>
            <person name="Jetten M.S.M."/>
            <person name="Mascher T."/>
            <person name="Medema M.H."/>
            <person name="Devos D.P."/>
            <person name="Kaster A.-K."/>
            <person name="Ovreas L."/>
            <person name="Rohde M."/>
            <person name="Galperin M.Y."/>
            <person name="Jogler C."/>
        </authorList>
    </citation>
    <scope>NUCLEOTIDE SEQUENCE [LARGE SCALE GENOMIC DNA]</scope>
    <source>
        <strain evidence="1 2">V202</strain>
    </source>
</reference>
<protein>
    <submittedName>
        <fullName evidence="1">Uncharacterized protein</fullName>
    </submittedName>
</protein>
<accession>A0A517X1P9</accession>
<dbReference type="Proteomes" id="UP000318384">
    <property type="component" value="Chromosome"/>
</dbReference>
<proteinExistence type="predicted"/>
<keyword evidence="2" id="KW-1185">Reference proteome</keyword>